<comment type="function">
    <text evidence="2">Functions as a ribosomal silencing factor. Interacts with ribosomal protein uL14 (rplN), blocking formation of intersubunit bridge B8. Prevents association of the 30S and 50S ribosomal subunits and the formation of functional ribosomes, thus repressing translation.</text>
</comment>
<dbReference type="GO" id="GO:0017148">
    <property type="term" value="P:negative regulation of translation"/>
    <property type="evidence" value="ECO:0007669"/>
    <property type="project" value="UniProtKB-UniRule"/>
</dbReference>
<dbReference type="SUPFAM" id="SSF81301">
    <property type="entry name" value="Nucleotidyltransferase"/>
    <property type="match status" value="1"/>
</dbReference>
<evidence type="ECO:0000256" key="2">
    <source>
        <dbReference type="HAMAP-Rule" id="MF_01477"/>
    </source>
</evidence>
<name>A0A7K1J6Z8_9BIFI</name>
<proteinExistence type="inferred from homology"/>
<dbReference type="Pfam" id="PF02410">
    <property type="entry name" value="RsfS"/>
    <property type="match status" value="1"/>
</dbReference>
<dbReference type="AlphaFoldDB" id="A0A7K1J6Z8"/>
<dbReference type="NCBIfam" id="TIGR00090">
    <property type="entry name" value="rsfS_iojap_ybeB"/>
    <property type="match status" value="1"/>
</dbReference>
<comment type="caution">
    <text evidence="3">The sequence shown here is derived from an EMBL/GenBank/DDBJ whole genome shotgun (WGS) entry which is preliminary data.</text>
</comment>
<dbReference type="GO" id="GO:0005737">
    <property type="term" value="C:cytoplasm"/>
    <property type="evidence" value="ECO:0007669"/>
    <property type="project" value="UniProtKB-SubCell"/>
</dbReference>
<comment type="similarity">
    <text evidence="1 2">Belongs to the Iojap/RsfS family.</text>
</comment>
<dbReference type="Gene3D" id="3.30.460.10">
    <property type="entry name" value="Beta Polymerase, domain 2"/>
    <property type="match status" value="1"/>
</dbReference>
<dbReference type="HAMAP" id="MF_01477">
    <property type="entry name" value="Iojap_RsfS"/>
    <property type="match status" value="1"/>
</dbReference>
<dbReference type="GO" id="GO:0042256">
    <property type="term" value="P:cytosolic ribosome assembly"/>
    <property type="evidence" value="ECO:0007669"/>
    <property type="project" value="UniProtKB-UniRule"/>
</dbReference>
<protein>
    <recommendedName>
        <fullName evidence="2">Ribosomal silencing factor RsfS</fullName>
    </recommendedName>
</protein>
<dbReference type="Proteomes" id="UP000487882">
    <property type="component" value="Unassembled WGS sequence"/>
</dbReference>
<keyword evidence="2" id="KW-0810">Translation regulation</keyword>
<dbReference type="GO" id="GO:0090071">
    <property type="term" value="P:negative regulation of ribosome biogenesis"/>
    <property type="evidence" value="ECO:0007669"/>
    <property type="project" value="UniProtKB-UniRule"/>
</dbReference>
<dbReference type="InterPro" id="IPR043519">
    <property type="entry name" value="NT_sf"/>
</dbReference>
<evidence type="ECO:0000313" key="3">
    <source>
        <dbReference type="EMBL" id="MUH60230.1"/>
    </source>
</evidence>
<dbReference type="InterPro" id="IPR004394">
    <property type="entry name" value="Iojap/RsfS/C7orf30"/>
</dbReference>
<dbReference type="GO" id="GO:0043023">
    <property type="term" value="F:ribosomal large subunit binding"/>
    <property type="evidence" value="ECO:0007669"/>
    <property type="project" value="TreeGrafter"/>
</dbReference>
<comment type="subcellular location">
    <subcellularLocation>
        <location evidence="2">Cytoplasm</location>
    </subcellularLocation>
</comment>
<keyword evidence="2" id="KW-0963">Cytoplasm</keyword>
<comment type="subunit">
    <text evidence="2">Interacts with ribosomal protein uL14 (rplN).</text>
</comment>
<sequence>MNTFEQSVNAVRIAAQAADRMKGENIIAYNVGDKLGICDIMMIVSASNERQVLAIAEEIEKDLHVKDHGLKPRSREGVEEAQWILLDYGDFIVHIMHDEARDFYNLERLWRDCDQIDLQLDQAPHADDEQDGAE</sequence>
<organism evidence="3 4">
    <name type="scientific">Bifidobacterium canis</name>
    <dbReference type="NCBI Taxonomy" id="2610880"/>
    <lineage>
        <taxon>Bacteria</taxon>
        <taxon>Bacillati</taxon>
        <taxon>Actinomycetota</taxon>
        <taxon>Actinomycetes</taxon>
        <taxon>Bifidobacteriales</taxon>
        <taxon>Bifidobacteriaceae</taxon>
        <taxon>Bifidobacterium</taxon>
    </lineage>
</organism>
<keyword evidence="2" id="KW-0678">Repressor</keyword>
<dbReference type="PANTHER" id="PTHR21043">
    <property type="entry name" value="IOJAP SUPERFAMILY ORTHOLOG"/>
    <property type="match status" value="1"/>
</dbReference>
<dbReference type="EMBL" id="WNLP01000008">
    <property type="protein sequence ID" value="MUH60230.1"/>
    <property type="molecule type" value="Genomic_DNA"/>
</dbReference>
<accession>A0A7K1J6Z8</accession>
<gene>
    <name evidence="2" type="primary">rsfS</name>
    <name evidence="3" type="ORF">GSD1FS_1593</name>
</gene>
<dbReference type="RefSeq" id="WP_155589071.1">
    <property type="nucleotide sequence ID" value="NZ_WNLP01000008.1"/>
</dbReference>
<reference evidence="3 4" key="1">
    <citation type="submission" date="2019-09" db="EMBL/GenBank/DDBJ databases">
        <title>Bifidobacterium canis sp. nov., isolated from the digestive tract of German Shepherd dog puppy.</title>
        <authorList>
            <person name="Bunesova V."/>
        </authorList>
    </citation>
    <scope>NUCLEOTIDE SEQUENCE [LARGE SCALE GENOMIC DNA]</scope>
    <source>
        <strain evidence="3 4">GSD1FS</strain>
    </source>
</reference>
<evidence type="ECO:0000313" key="4">
    <source>
        <dbReference type="Proteomes" id="UP000487882"/>
    </source>
</evidence>
<keyword evidence="4" id="KW-1185">Reference proteome</keyword>
<evidence type="ECO:0000256" key="1">
    <source>
        <dbReference type="ARBA" id="ARBA00010574"/>
    </source>
</evidence>
<dbReference type="PANTHER" id="PTHR21043:SF0">
    <property type="entry name" value="MITOCHONDRIAL ASSEMBLY OF RIBOSOMAL LARGE SUBUNIT PROTEIN 1"/>
    <property type="match status" value="1"/>
</dbReference>